<keyword evidence="7" id="KW-1133">Transmembrane helix</keyword>
<dbReference type="HOGENOM" id="CLU_013841_1_1_1"/>
<dbReference type="OrthoDB" id="3631276at2759"/>
<keyword evidence="6" id="KW-0735">Signal-anchor</keyword>
<dbReference type="Pfam" id="PF12141">
    <property type="entry name" value="BMT"/>
    <property type="match status" value="1"/>
</dbReference>
<proteinExistence type="inferred from homology"/>
<name>Q6BZJ7_DEBHA</name>
<dbReference type="GeneID" id="2899310"/>
<evidence type="ECO:0000256" key="1">
    <source>
        <dbReference type="ARBA" id="ARBA00004606"/>
    </source>
</evidence>
<keyword evidence="3" id="KW-0328">Glycosyltransferase</keyword>
<keyword evidence="10" id="KW-0732">Signal</keyword>
<evidence type="ECO:0000256" key="8">
    <source>
        <dbReference type="ARBA" id="ARBA00023136"/>
    </source>
</evidence>
<evidence type="ECO:0000256" key="5">
    <source>
        <dbReference type="ARBA" id="ARBA00022692"/>
    </source>
</evidence>
<dbReference type="OMA" id="GKAMYRP"/>
<dbReference type="GO" id="GO:0000030">
    <property type="term" value="F:mannosyltransferase activity"/>
    <property type="evidence" value="ECO:0007669"/>
    <property type="project" value="InterPro"/>
</dbReference>
<dbReference type="GO" id="GO:0071555">
    <property type="term" value="P:cell wall organization"/>
    <property type="evidence" value="ECO:0007669"/>
    <property type="project" value="UniProtKB-KW"/>
</dbReference>
<feature type="signal peptide" evidence="10">
    <location>
        <begin position="1"/>
        <end position="27"/>
    </location>
</feature>
<evidence type="ECO:0000256" key="7">
    <source>
        <dbReference type="ARBA" id="ARBA00022989"/>
    </source>
</evidence>
<comment type="subcellular location">
    <subcellularLocation>
        <location evidence="1">Membrane</location>
        <topology evidence="1">Single-pass type II membrane protein</topology>
    </subcellularLocation>
</comment>
<keyword evidence="4" id="KW-0808">Transferase</keyword>
<protein>
    <submittedName>
        <fullName evidence="11">DEHA2A00792p</fullName>
    </submittedName>
</protein>
<dbReference type="InterPro" id="IPR021988">
    <property type="entry name" value="BMT1"/>
</dbReference>
<reference evidence="11 12" key="1">
    <citation type="journal article" date="2004" name="Nature">
        <title>Genome evolution in yeasts.</title>
        <authorList>
            <consortium name="Genolevures"/>
            <person name="Dujon B."/>
            <person name="Sherman D."/>
            <person name="Fischer G."/>
            <person name="Durrens P."/>
            <person name="Casaregola S."/>
            <person name="Lafontaine I."/>
            <person name="de Montigny J."/>
            <person name="Marck C."/>
            <person name="Neuveglise C."/>
            <person name="Talla E."/>
            <person name="Goffard N."/>
            <person name="Frangeul L."/>
            <person name="Aigle M."/>
            <person name="Anthouard V."/>
            <person name="Babour A."/>
            <person name="Barbe V."/>
            <person name="Barnay S."/>
            <person name="Blanchin S."/>
            <person name="Beckerich J.M."/>
            <person name="Beyne E."/>
            <person name="Bleykasten C."/>
            <person name="Boisrame A."/>
            <person name="Boyer J."/>
            <person name="Cattolico L."/>
            <person name="Confanioleri F."/>
            <person name="de Daruvar A."/>
            <person name="Despons L."/>
            <person name="Fabre E."/>
            <person name="Fairhead C."/>
            <person name="Ferry-Dumazet H."/>
            <person name="Groppi A."/>
            <person name="Hantraye F."/>
            <person name="Hennequin C."/>
            <person name="Jauniaux N."/>
            <person name="Joyet P."/>
            <person name="Kachouri R."/>
            <person name="Kerrest A."/>
            <person name="Koszul R."/>
            <person name="Lemaire M."/>
            <person name="Lesur I."/>
            <person name="Ma L."/>
            <person name="Muller H."/>
            <person name="Nicaud J.M."/>
            <person name="Nikolski M."/>
            <person name="Oztas S."/>
            <person name="Ozier-Kalogeropoulos O."/>
            <person name="Pellenz S."/>
            <person name="Potier S."/>
            <person name="Richard G.F."/>
            <person name="Straub M.L."/>
            <person name="Suleau A."/>
            <person name="Swennene D."/>
            <person name="Tekaia F."/>
            <person name="Wesolowski-Louvel M."/>
            <person name="Westhof E."/>
            <person name="Wirth B."/>
            <person name="Zeniou-Meyer M."/>
            <person name="Zivanovic I."/>
            <person name="Bolotin-Fukuhara M."/>
            <person name="Thierry A."/>
            <person name="Bouchier C."/>
            <person name="Caudron B."/>
            <person name="Scarpelli C."/>
            <person name="Gaillardin C."/>
            <person name="Weissenbach J."/>
            <person name="Wincker P."/>
            <person name="Souciet J.L."/>
        </authorList>
    </citation>
    <scope>NUCLEOTIDE SEQUENCE [LARGE SCALE GENOMIC DNA]</scope>
    <source>
        <strain evidence="12">ATCC 36239 / CBS 767 / BCRC 21394 / JCM 1990 / NBRC 0083 / IGC 2968</strain>
    </source>
</reference>
<dbReference type="RefSeq" id="XP_456372.2">
    <property type="nucleotide sequence ID" value="XM_456372.1"/>
</dbReference>
<accession>Q6BZJ7</accession>
<evidence type="ECO:0000313" key="12">
    <source>
        <dbReference type="Proteomes" id="UP000000599"/>
    </source>
</evidence>
<dbReference type="eggNOG" id="ENOG502QTZG">
    <property type="taxonomic scope" value="Eukaryota"/>
</dbReference>
<evidence type="ECO:0000313" key="11">
    <source>
        <dbReference type="EMBL" id="CAG84319.2"/>
    </source>
</evidence>
<evidence type="ECO:0000256" key="2">
    <source>
        <dbReference type="ARBA" id="ARBA00009486"/>
    </source>
</evidence>
<evidence type="ECO:0000256" key="9">
    <source>
        <dbReference type="ARBA" id="ARBA00023316"/>
    </source>
</evidence>
<organism evidence="11 12">
    <name type="scientific">Debaryomyces hansenii (strain ATCC 36239 / CBS 767 / BCRC 21394 / JCM 1990 / NBRC 0083 / IGC 2968)</name>
    <name type="common">Yeast</name>
    <name type="synonym">Torulaspora hansenii</name>
    <dbReference type="NCBI Taxonomy" id="284592"/>
    <lineage>
        <taxon>Eukaryota</taxon>
        <taxon>Fungi</taxon>
        <taxon>Dikarya</taxon>
        <taxon>Ascomycota</taxon>
        <taxon>Saccharomycotina</taxon>
        <taxon>Pichiomycetes</taxon>
        <taxon>Debaryomycetaceae</taxon>
        <taxon>Debaryomyces</taxon>
    </lineage>
</organism>
<dbReference type="VEuPathDB" id="FungiDB:DEHA2A00792g"/>
<evidence type="ECO:0000256" key="3">
    <source>
        <dbReference type="ARBA" id="ARBA00022676"/>
    </source>
</evidence>
<keyword evidence="8" id="KW-0472">Membrane</keyword>
<evidence type="ECO:0000256" key="6">
    <source>
        <dbReference type="ARBA" id="ARBA00022968"/>
    </source>
</evidence>
<keyword evidence="9" id="KW-0961">Cell wall biogenesis/degradation</keyword>
<feature type="chain" id="PRO_5004271315" evidence="10">
    <location>
        <begin position="28"/>
        <end position="640"/>
    </location>
</feature>
<evidence type="ECO:0000256" key="4">
    <source>
        <dbReference type="ARBA" id="ARBA00022679"/>
    </source>
</evidence>
<evidence type="ECO:0000256" key="10">
    <source>
        <dbReference type="SAM" id="SignalP"/>
    </source>
</evidence>
<dbReference type="GO" id="GO:0016020">
    <property type="term" value="C:membrane"/>
    <property type="evidence" value="ECO:0007669"/>
    <property type="project" value="UniProtKB-SubCell"/>
</dbReference>
<dbReference type="AlphaFoldDB" id="Q6BZJ7"/>
<keyword evidence="5" id="KW-0812">Transmembrane</keyword>
<dbReference type="EMBL" id="CR382133">
    <property type="protein sequence ID" value="CAG84319.2"/>
    <property type="molecule type" value="Genomic_DNA"/>
</dbReference>
<dbReference type="STRING" id="284592.Q6BZJ7"/>
<dbReference type="Proteomes" id="UP000000599">
    <property type="component" value="Chromosome A"/>
</dbReference>
<dbReference type="CAZy" id="GT91">
    <property type="family name" value="Glycosyltransferase Family 91"/>
</dbReference>
<dbReference type="KEGG" id="dha:DEHA2A00792g"/>
<sequence>MKFGPKTTRKILLVLVLLFTLTGLLWTSKKATVKYPSLDKGKYPTLDKIKGFYNDKISAFQKKPNDHLVVYPRSFSSESKEKLEDHFNTYLGGITGNLKVLSYNGPKSPLTNKIREDKYHKHEISLYDSVRDIGGDVDKCQPDINKKIKLDVTNSNTFGFSFEKIVRKLVQQLKDDPAISELKGFFNEDLEKHLEEGKTGDHWFKFAGTSVWLEQYGVHFMISRMMYSPPGPKKRSVLSLLYGQVYDEDWNEIENIDLIMPSSDSLTNDKSFRSINFPSFLPIPFYHDANYLSKRFYGPEDARMLLVKNDNGIEEPLIVFNAYHRKGSDEIKIDEASSSIKFEYYRSMFVGWPFQFQLGKQNVDGSSNPKHANNEYTKITELRNIASPRLKVQKNWTPFVSNKARQVDGYDKNIYFVYRWQSLEIMKCQLTSITDVSQCTFEYKRVDDLPIDASVGDLRGGTELISINNIFPSLDSHFKSDTEVWVGFSRAHIKSCGCGSSMYRPNLAILYKDGNKFKISQLSEFFSLDVKVTGWSDPEKVCQSREPDALIPNGISSWDVNSHMSGLEQVHEDYITLILSAGDAVDHKIHIKNLLKAIIGQTSLLSSKEENGYNDDLVLCSLRYSKDFCAAYGKEQLKEN</sequence>
<gene>
    <name evidence="11" type="ordered locus">DEHA2A00792g</name>
</gene>
<comment type="similarity">
    <text evidence="2">Belongs to the BMT family.</text>
</comment>
<dbReference type="InParanoid" id="Q6BZJ7"/>
<keyword evidence="12" id="KW-1185">Reference proteome</keyword>